<keyword evidence="1" id="KW-0479">Metal-binding</keyword>
<dbReference type="InterPro" id="IPR052360">
    <property type="entry name" value="Transcr_Regulatory_Proteins"/>
</dbReference>
<dbReference type="PROSITE" id="PS50048">
    <property type="entry name" value="ZN2_CY6_FUNGAL_2"/>
    <property type="match status" value="1"/>
</dbReference>
<evidence type="ECO:0000313" key="9">
    <source>
        <dbReference type="EMBL" id="KAH8703246.1"/>
    </source>
</evidence>
<evidence type="ECO:0000313" key="10">
    <source>
        <dbReference type="Proteomes" id="UP001201262"/>
    </source>
</evidence>
<evidence type="ECO:0000259" key="8">
    <source>
        <dbReference type="PROSITE" id="PS50048"/>
    </source>
</evidence>
<evidence type="ECO:0000256" key="4">
    <source>
        <dbReference type="ARBA" id="ARBA00023125"/>
    </source>
</evidence>
<dbReference type="PANTHER" id="PTHR36206">
    <property type="entry name" value="ASPERCRYPTIN BIOSYNTHESIS CLUSTER-SPECIFIC TRANSCRIPTION REGULATOR ATNN-RELATED"/>
    <property type="match status" value="1"/>
</dbReference>
<dbReference type="RefSeq" id="XP_046076264.1">
    <property type="nucleotide sequence ID" value="XM_046213550.1"/>
</dbReference>
<dbReference type="InterPro" id="IPR036864">
    <property type="entry name" value="Zn2-C6_fun-type_DNA-bd_sf"/>
</dbReference>
<evidence type="ECO:0000256" key="2">
    <source>
        <dbReference type="ARBA" id="ARBA00022833"/>
    </source>
</evidence>
<dbReference type="InterPro" id="IPR001138">
    <property type="entry name" value="Zn2Cys6_DnaBD"/>
</dbReference>
<keyword evidence="2" id="KW-0862">Zinc</keyword>
<gene>
    <name evidence="9" type="ORF">BGW36DRAFT_354675</name>
</gene>
<keyword evidence="6" id="KW-0539">Nucleus</keyword>
<accession>A0AAD4KZZ4</accession>
<feature type="domain" description="Zn(2)-C6 fungal-type" evidence="8">
    <location>
        <begin position="43"/>
        <end position="64"/>
    </location>
</feature>
<dbReference type="GeneID" id="70243837"/>
<dbReference type="EMBL" id="JAJTJA010000002">
    <property type="protein sequence ID" value="KAH8703246.1"/>
    <property type="molecule type" value="Genomic_DNA"/>
</dbReference>
<dbReference type="Proteomes" id="UP001201262">
    <property type="component" value="Unassembled WGS sequence"/>
</dbReference>
<dbReference type="CDD" id="cd00067">
    <property type="entry name" value="GAL4"/>
    <property type="match status" value="1"/>
</dbReference>
<evidence type="ECO:0000256" key="6">
    <source>
        <dbReference type="ARBA" id="ARBA00023242"/>
    </source>
</evidence>
<reference evidence="9" key="1">
    <citation type="submission" date="2021-12" db="EMBL/GenBank/DDBJ databases">
        <title>Convergent genome expansion in fungi linked to evolution of root-endophyte symbiosis.</title>
        <authorList>
            <consortium name="DOE Joint Genome Institute"/>
            <person name="Ke Y.-H."/>
            <person name="Bonito G."/>
            <person name="Liao H.-L."/>
            <person name="Looney B."/>
            <person name="Rojas-Flechas A."/>
            <person name="Nash J."/>
            <person name="Hameed K."/>
            <person name="Schadt C."/>
            <person name="Martin F."/>
            <person name="Crous P.W."/>
            <person name="Miettinen O."/>
            <person name="Magnuson J.K."/>
            <person name="Labbe J."/>
            <person name="Jacobson D."/>
            <person name="Doktycz M.J."/>
            <person name="Veneault-Fourrey C."/>
            <person name="Kuo A."/>
            <person name="Mondo S."/>
            <person name="Calhoun S."/>
            <person name="Riley R."/>
            <person name="Ohm R."/>
            <person name="LaButti K."/>
            <person name="Andreopoulos B."/>
            <person name="Pangilinan J."/>
            <person name="Nolan M."/>
            <person name="Tritt A."/>
            <person name="Clum A."/>
            <person name="Lipzen A."/>
            <person name="Daum C."/>
            <person name="Barry K."/>
            <person name="Grigoriev I.V."/>
            <person name="Vilgalys R."/>
        </authorList>
    </citation>
    <scope>NUCLEOTIDE SEQUENCE</scope>
    <source>
        <strain evidence="9">PMI_201</strain>
    </source>
</reference>
<evidence type="ECO:0000256" key="1">
    <source>
        <dbReference type="ARBA" id="ARBA00022723"/>
    </source>
</evidence>
<keyword evidence="4" id="KW-0238">DNA-binding</keyword>
<dbReference type="GO" id="GO:0003677">
    <property type="term" value="F:DNA binding"/>
    <property type="evidence" value="ECO:0007669"/>
    <property type="project" value="UniProtKB-KW"/>
</dbReference>
<dbReference type="GO" id="GO:0008270">
    <property type="term" value="F:zinc ion binding"/>
    <property type="evidence" value="ECO:0007669"/>
    <property type="project" value="InterPro"/>
</dbReference>
<dbReference type="PANTHER" id="PTHR36206:SF4">
    <property type="entry name" value="HYPOTHETICAL CONSERVED PROTEIN (EUROFUNG)-RELATED"/>
    <property type="match status" value="1"/>
</dbReference>
<evidence type="ECO:0000256" key="5">
    <source>
        <dbReference type="ARBA" id="ARBA00023163"/>
    </source>
</evidence>
<dbReference type="AlphaFoldDB" id="A0AAD4KZZ4"/>
<sequence>MPLKYRKLQKKIDAPSKATLNGLENDAAPSKRSRARKPKVRSGCMTCKIRRVKCDEGKPTCQRCSLSSCQGSASQHGTFDIRRTGETFGLKCDGYTNQSARISEPIEICKAVLLGRPLLPRRNPQSIILDPQDALYFDLFRTNLVDDLSGYCWSDFWSHVVLCESMQDTCVRESILAISALWIAVTLDSQHCRPRQLLKYQWTSGTMLNSHHATATSHFIKALSLFRNRVETEPNSLSPRLVLITSILFITFEMLQGNTKSADHLITSSINLLRGTLQLYRRETGSIRLTPFAAHSINDMEDIEQFLPFLSIMSAFTPFCASQSANIVLWDISKGLNLQETGYFSTTKLQTQWNKFYTCTAAFIGHSLEIQMQATTPTPALKTRQQAILAQLRIWKRELASRCSGGDIPTKRTLQVLRIQHLMLWICVSSCLDTTEMAFDEHENNFQILLERCAVFLHESRPRYPFTLGTSVLSALGIVIVKCRVHNIRMMAAMLLNQVSWREGAWDATLMLYGKLGVVLLEEQAQADKDPISPNHRWTWTSAECDIQNGRLIAKYMRATPDKAGQSVYTKLVMSLDNCLDVCSEIGCFVNHASDSERLHTMVSDKEYRTMQRHSKPRSC</sequence>
<dbReference type="Pfam" id="PF00172">
    <property type="entry name" value="Zn_clus"/>
    <property type="match status" value="1"/>
</dbReference>
<organism evidence="9 10">
    <name type="scientific">Talaromyces proteolyticus</name>
    <dbReference type="NCBI Taxonomy" id="1131652"/>
    <lineage>
        <taxon>Eukaryota</taxon>
        <taxon>Fungi</taxon>
        <taxon>Dikarya</taxon>
        <taxon>Ascomycota</taxon>
        <taxon>Pezizomycotina</taxon>
        <taxon>Eurotiomycetes</taxon>
        <taxon>Eurotiomycetidae</taxon>
        <taxon>Eurotiales</taxon>
        <taxon>Trichocomaceae</taxon>
        <taxon>Talaromyces</taxon>
        <taxon>Talaromyces sect. Bacilispori</taxon>
    </lineage>
</organism>
<proteinExistence type="predicted"/>
<dbReference type="Gene3D" id="4.10.240.10">
    <property type="entry name" value="Zn(2)-C6 fungal-type DNA-binding domain"/>
    <property type="match status" value="1"/>
</dbReference>
<feature type="region of interest" description="Disordered" evidence="7">
    <location>
        <begin position="16"/>
        <end position="37"/>
    </location>
</feature>
<comment type="caution">
    <text evidence="9">The sequence shown here is derived from an EMBL/GenBank/DDBJ whole genome shotgun (WGS) entry which is preliminary data.</text>
</comment>
<dbReference type="SUPFAM" id="SSF57701">
    <property type="entry name" value="Zn2/Cys6 DNA-binding domain"/>
    <property type="match status" value="1"/>
</dbReference>
<evidence type="ECO:0000256" key="3">
    <source>
        <dbReference type="ARBA" id="ARBA00023015"/>
    </source>
</evidence>
<name>A0AAD4KZZ4_9EURO</name>
<dbReference type="GO" id="GO:0000981">
    <property type="term" value="F:DNA-binding transcription factor activity, RNA polymerase II-specific"/>
    <property type="evidence" value="ECO:0007669"/>
    <property type="project" value="InterPro"/>
</dbReference>
<keyword evidence="3" id="KW-0805">Transcription regulation</keyword>
<keyword evidence="10" id="KW-1185">Reference proteome</keyword>
<protein>
    <recommendedName>
        <fullName evidence="8">Zn(2)-C6 fungal-type domain-containing protein</fullName>
    </recommendedName>
</protein>
<keyword evidence="5" id="KW-0804">Transcription</keyword>
<evidence type="ECO:0000256" key="7">
    <source>
        <dbReference type="SAM" id="MobiDB-lite"/>
    </source>
</evidence>